<dbReference type="InterPro" id="IPR011623">
    <property type="entry name" value="7TMR_DISM_rcpt_extracell_dom1"/>
</dbReference>
<dbReference type="InterPro" id="IPR005467">
    <property type="entry name" value="His_kinase_dom"/>
</dbReference>
<dbReference type="SMART" id="SM00448">
    <property type="entry name" value="REC"/>
    <property type="match status" value="1"/>
</dbReference>
<feature type="transmembrane region" description="Helical" evidence="6">
    <location>
        <begin position="353"/>
        <end position="375"/>
    </location>
</feature>
<evidence type="ECO:0000259" key="8">
    <source>
        <dbReference type="PROSITE" id="PS50110"/>
    </source>
</evidence>
<dbReference type="Gene3D" id="2.60.40.2380">
    <property type="match status" value="1"/>
</dbReference>
<dbReference type="KEGG" id="kak:Kalk_19715"/>
<evidence type="ECO:0000256" key="2">
    <source>
        <dbReference type="ARBA" id="ARBA00012438"/>
    </source>
</evidence>
<feature type="modified residue" description="4-aspartylphosphate" evidence="5">
    <location>
        <position position="753"/>
    </location>
</feature>
<reference evidence="10" key="1">
    <citation type="submission" date="2017-08" db="EMBL/GenBank/DDBJ databases">
        <title>Direct submision.</title>
        <authorList>
            <person name="Kim S.-J."/>
            <person name="Rhee S.-K."/>
        </authorList>
    </citation>
    <scope>NUCLEOTIDE SEQUENCE [LARGE SCALE GENOMIC DNA]</scope>
    <source>
        <strain evidence="10">GI5</strain>
    </source>
</reference>
<dbReference type="InterPro" id="IPR036097">
    <property type="entry name" value="HisK_dim/P_sf"/>
</dbReference>
<dbReference type="SUPFAM" id="SSF55874">
    <property type="entry name" value="ATPase domain of HSP90 chaperone/DNA topoisomerase II/histidine kinase"/>
    <property type="match status" value="1"/>
</dbReference>
<dbReference type="Pfam" id="PF00072">
    <property type="entry name" value="Response_reg"/>
    <property type="match status" value="1"/>
</dbReference>
<evidence type="ECO:0000259" key="7">
    <source>
        <dbReference type="PROSITE" id="PS50109"/>
    </source>
</evidence>
<feature type="transmembrane region" description="Helical" evidence="6">
    <location>
        <begin position="298"/>
        <end position="316"/>
    </location>
</feature>
<accession>A0A2K9LQB2</accession>
<dbReference type="GO" id="GO:0000155">
    <property type="term" value="F:phosphorelay sensor kinase activity"/>
    <property type="evidence" value="ECO:0007669"/>
    <property type="project" value="InterPro"/>
</dbReference>
<feature type="domain" description="Response regulatory" evidence="8">
    <location>
        <begin position="703"/>
        <end position="823"/>
    </location>
</feature>
<dbReference type="InterPro" id="IPR011622">
    <property type="entry name" value="7TMR_DISM_rcpt_extracell_dom2"/>
</dbReference>
<dbReference type="Pfam" id="PF00512">
    <property type="entry name" value="HisKA"/>
    <property type="match status" value="1"/>
</dbReference>
<evidence type="ECO:0000256" key="1">
    <source>
        <dbReference type="ARBA" id="ARBA00000085"/>
    </source>
</evidence>
<feature type="domain" description="Histidine kinase" evidence="7">
    <location>
        <begin position="435"/>
        <end position="657"/>
    </location>
</feature>
<keyword evidence="3 5" id="KW-0597">Phosphoprotein</keyword>
<feature type="transmembrane region" description="Helical" evidence="6">
    <location>
        <begin position="231"/>
        <end position="248"/>
    </location>
</feature>
<dbReference type="PROSITE" id="PS50109">
    <property type="entry name" value="HIS_KIN"/>
    <property type="match status" value="1"/>
</dbReference>
<keyword evidence="10" id="KW-1185">Reference proteome</keyword>
<dbReference type="InterPro" id="IPR011006">
    <property type="entry name" value="CheY-like_superfamily"/>
</dbReference>
<dbReference type="SMART" id="SM00387">
    <property type="entry name" value="HATPase_c"/>
    <property type="match status" value="1"/>
</dbReference>
<name>A0A2K9LQB2_9GAMM</name>
<protein>
    <recommendedName>
        <fullName evidence="2">histidine kinase</fullName>
        <ecNumber evidence="2">2.7.13.3</ecNumber>
    </recommendedName>
</protein>
<dbReference type="SUPFAM" id="SSF52172">
    <property type="entry name" value="CheY-like"/>
    <property type="match status" value="1"/>
</dbReference>
<evidence type="ECO:0000313" key="10">
    <source>
        <dbReference type="Proteomes" id="UP000235116"/>
    </source>
</evidence>
<dbReference type="InterPro" id="IPR036890">
    <property type="entry name" value="HATPase_C_sf"/>
</dbReference>
<dbReference type="PANTHER" id="PTHR45339:SF1">
    <property type="entry name" value="HYBRID SIGNAL TRANSDUCTION HISTIDINE KINASE J"/>
    <property type="match status" value="1"/>
</dbReference>
<evidence type="ECO:0000256" key="6">
    <source>
        <dbReference type="SAM" id="Phobius"/>
    </source>
</evidence>
<dbReference type="InterPro" id="IPR003661">
    <property type="entry name" value="HisK_dim/P_dom"/>
</dbReference>
<dbReference type="CDD" id="cd17546">
    <property type="entry name" value="REC_hyHK_CKI1_RcsC-like"/>
    <property type="match status" value="1"/>
</dbReference>
<dbReference type="Pfam" id="PF02518">
    <property type="entry name" value="HATPase_c"/>
    <property type="match status" value="1"/>
</dbReference>
<dbReference type="InterPro" id="IPR001789">
    <property type="entry name" value="Sig_transdc_resp-reg_receiver"/>
</dbReference>
<dbReference type="FunFam" id="3.30.565.10:FF:000010">
    <property type="entry name" value="Sensor histidine kinase RcsC"/>
    <property type="match status" value="1"/>
</dbReference>
<proteinExistence type="predicted"/>
<dbReference type="PRINTS" id="PR00344">
    <property type="entry name" value="BCTRLSENSOR"/>
</dbReference>
<dbReference type="PANTHER" id="PTHR45339">
    <property type="entry name" value="HYBRID SIGNAL TRANSDUCTION HISTIDINE KINASE J"/>
    <property type="match status" value="1"/>
</dbReference>
<dbReference type="AlphaFoldDB" id="A0A2K9LQB2"/>
<gene>
    <name evidence="9" type="ORF">Kalk_19715</name>
</gene>
<keyword evidence="6" id="KW-0472">Membrane</keyword>
<dbReference type="EC" id="2.7.13.3" evidence="2"/>
<sequence length="828" mass="93236">MIRAHKEFGKCQLGTVFAILTGLLLFLVTPVHGDTDAPSHPVASIPLKVDGYDLAPYLLFWHDKNGRASFEEAFDHFNRGGFKLLPDGVPNLGFRKGSVWFYLGLNNPYVYKRMLLLEVDYAVLDQVEMYCSGPEQGPIYYPSGDHVQYDSRPLKVRNFVFPLPIEAFQSLDCLIRVRSNTNILLPLRAYDNLSYIEHTHVMERFLGTMYGVALAFLFYNIIQYVLTKKIVFAYFSAHVLGGMAYMSFMDGTLAPFWIALEMQDVGTVLAICIGVGSALLFSSEFLELKGSRTAYRRVGQALVYGTFGLFILTLFAPMRLMHILISAYTLAICSYLLVIGVQRWLEGYAPAKVYLLGFGMVFILVIWIVLNIFFLKSDVRWITYGVSTVWMVELVVLSVAISIRIKSMELERVDMSEKMRLIKDESHTKTEFLAKVSHEIRTPMSGMLGLMELLDTTPLNKDQRRYISAIQNAGKGLLEVINDMLDFSRMEAGKMELNSDLFQLQDLLSDACSIYEFDARQKGIELACMIAPGTPLNLIGDSVRIRQILLNTLSNALKYTKKGFVHINVHLTDQIHNDKLVLRFEVEDSGMGIAAEDQNKLFQSYSQLNSDKFSSRVSSGLGLVISQQFVQLMGGQMGVKSELGAGACFWFDIPLGMPDAVEIAEKSIVLELFDGVVLEPDLGLNQAPMNRQQPVGQISKASRVLLVEDNEINQSVLIEFLAKMGIQPEVADNGRAAVEFVQQEQQFDLILMDCEMPVMDGYEAASRIIRWQKSRNVQHTPIIALSAHALQKHRDMALEVGMVDYLTKPISYEQLHVKLARYLELEAS</sequence>
<dbReference type="InterPro" id="IPR004358">
    <property type="entry name" value="Sig_transdc_His_kin-like_C"/>
</dbReference>
<dbReference type="InterPro" id="IPR003594">
    <property type="entry name" value="HATPase_dom"/>
</dbReference>
<evidence type="ECO:0000256" key="4">
    <source>
        <dbReference type="ARBA" id="ARBA00023012"/>
    </source>
</evidence>
<dbReference type="Gene3D" id="3.40.50.2300">
    <property type="match status" value="1"/>
</dbReference>
<feature type="transmembrane region" description="Helical" evidence="6">
    <location>
        <begin position="381"/>
        <end position="403"/>
    </location>
</feature>
<evidence type="ECO:0000313" key="9">
    <source>
        <dbReference type="EMBL" id="AUM14518.1"/>
    </source>
</evidence>
<keyword evidence="6" id="KW-0812">Transmembrane</keyword>
<feature type="transmembrane region" description="Helical" evidence="6">
    <location>
        <begin position="322"/>
        <end position="341"/>
    </location>
</feature>
<dbReference type="SMART" id="SM00388">
    <property type="entry name" value="HisKA"/>
    <property type="match status" value="1"/>
</dbReference>
<dbReference type="Proteomes" id="UP000235116">
    <property type="component" value="Chromosome"/>
</dbReference>
<keyword evidence="4" id="KW-0902">Two-component regulatory system</keyword>
<feature type="transmembrane region" description="Helical" evidence="6">
    <location>
        <begin position="268"/>
        <end position="286"/>
    </location>
</feature>
<dbReference type="Gene3D" id="1.10.287.130">
    <property type="match status" value="1"/>
</dbReference>
<dbReference type="Gene3D" id="3.30.565.10">
    <property type="entry name" value="Histidine kinase-like ATPase, C-terminal domain"/>
    <property type="match status" value="1"/>
</dbReference>
<dbReference type="PROSITE" id="PS50110">
    <property type="entry name" value="RESPONSE_REGULATORY"/>
    <property type="match status" value="1"/>
</dbReference>
<organism evidence="9 10">
    <name type="scientific">Ketobacter alkanivorans</name>
    <dbReference type="NCBI Taxonomy" id="1917421"/>
    <lineage>
        <taxon>Bacteria</taxon>
        <taxon>Pseudomonadati</taxon>
        <taxon>Pseudomonadota</taxon>
        <taxon>Gammaproteobacteria</taxon>
        <taxon>Pseudomonadales</taxon>
        <taxon>Ketobacteraceae</taxon>
        <taxon>Ketobacter</taxon>
    </lineage>
</organism>
<comment type="catalytic activity">
    <reaction evidence="1">
        <text>ATP + protein L-histidine = ADP + protein N-phospho-L-histidine.</text>
        <dbReference type="EC" id="2.7.13.3"/>
    </reaction>
</comment>
<dbReference type="SUPFAM" id="SSF47384">
    <property type="entry name" value="Homodimeric domain of signal transducing histidine kinase"/>
    <property type="match status" value="1"/>
</dbReference>
<evidence type="ECO:0000256" key="3">
    <source>
        <dbReference type="ARBA" id="ARBA00022553"/>
    </source>
</evidence>
<evidence type="ECO:0000256" key="5">
    <source>
        <dbReference type="PROSITE-ProRule" id="PRU00169"/>
    </source>
</evidence>
<keyword evidence="6" id="KW-1133">Transmembrane helix</keyword>
<dbReference type="CDD" id="cd16922">
    <property type="entry name" value="HATPase_EvgS-ArcB-TorS-like"/>
    <property type="match status" value="1"/>
</dbReference>
<feature type="transmembrane region" description="Helical" evidence="6">
    <location>
        <begin position="205"/>
        <end position="222"/>
    </location>
</feature>
<dbReference type="Pfam" id="PF07696">
    <property type="entry name" value="7TMR-DISMED2"/>
    <property type="match status" value="1"/>
</dbReference>
<dbReference type="EMBL" id="CP022684">
    <property type="protein sequence ID" value="AUM14518.1"/>
    <property type="molecule type" value="Genomic_DNA"/>
</dbReference>
<dbReference type="CDD" id="cd00082">
    <property type="entry name" value="HisKA"/>
    <property type="match status" value="1"/>
</dbReference>
<dbReference type="Pfam" id="PF07695">
    <property type="entry name" value="7TMR-DISM_7TM"/>
    <property type="match status" value="1"/>
</dbReference>